<evidence type="ECO:0000256" key="15">
    <source>
        <dbReference type="ARBA" id="ARBA00023239"/>
    </source>
</evidence>
<evidence type="ECO:0000256" key="11">
    <source>
        <dbReference type="ARBA" id="ARBA00022833"/>
    </source>
</evidence>
<proteinExistence type="inferred from homology"/>
<feature type="binding site" evidence="18">
    <location>
        <position position="268"/>
    </location>
    <ligand>
        <name>Zn(2+)</name>
        <dbReference type="ChEBI" id="CHEBI:29105"/>
        <note>catalytic</note>
    </ligand>
</feature>
<feature type="binding site" evidence="18">
    <location>
        <begin position="28"/>
        <end position="29"/>
    </location>
    <ligand>
        <name>D-ribulose 5-phosphate</name>
        <dbReference type="ChEBI" id="CHEBI:58121"/>
    </ligand>
</feature>
<evidence type="ECO:0000256" key="2">
    <source>
        <dbReference type="ARBA" id="ARBA00001936"/>
    </source>
</evidence>
<feature type="binding site" evidence="18">
    <location>
        <begin position="252"/>
        <end position="256"/>
    </location>
    <ligand>
        <name>GTP</name>
        <dbReference type="ChEBI" id="CHEBI:37565"/>
    </ligand>
</feature>
<feature type="binding site" evidence="18">
    <location>
        <position position="143"/>
    </location>
    <ligand>
        <name>Mg(2+)</name>
        <dbReference type="ChEBI" id="CHEBI:18420"/>
        <label>2</label>
    </ligand>
</feature>
<dbReference type="PIRSF" id="PIRSF001259">
    <property type="entry name" value="RibA"/>
    <property type="match status" value="1"/>
</dbReference>
<comment type="function">
    <text evidence="18">Catalyzes the conversion of GTP to 2,5-diamino-6-ribosylamino-4(3H)-pyrimidinone 5'-phosphate (DARP), formate and pyrophosphate.</text>
</comment>
<dbReference type="Gene3D" id="3.40.50.10990">
    <property type="entry name" value="GTP cyclohydrolase II"/>
    <property type="match status" value="1"/>
</dbReference>
<keyword evidence="21" id="KW-1185">Reference proteome</keyword>
<comment type="cofactor">
    <cofactor evidence="18">
        <name>Mg(2+)</name>
        <dbReference type="ChEBI" id="CHEBI:18420"/>
    </cofactor>
    <cofactor evidence="18">
        <name>Mn(2+)</name>
        <dbReference type="ChEBI" id="CHEBI:29035"/>
    </cofactor>
    <text evidence="18">Binds 2 divalent metal cations per subunit. Magnesium or manganese.</text>
</comment>
<feature type="binding site" evidence="18">
    <location>
        <position position="352"/>
    </location>
    <ligand>
        <name>GTP</name>
        <dbReference type="ChEBI" id="CHEBI:37565"/>
    </ligand>
</feature>
<feature type="binding site" evidence="18">
    <location>
        <begin position="295"/>
        <end position="297"/>
    </location>
    <ligand>
        <name>GTP</name>
        <dbReference type="ChEBI" id="CHEBI:37565"/>
    </ligand>
</feature>
<feature type="binding site" evidence="18">
    <location>
        <position position="29"/>
    </location>
    <ligand>
        <name>Mg(2+)</name>
        <dbReference type="ChEBI" id="CHEBI:18420"/>
        <label>1</label>
    </ligand>
</feature>
<dbReference type="HAMAP" id="MF_01283">
    <property type="entry name" value="RibBA"/>
    <property type="match status" value="1"/>
</dbReference>
<evidence type="ECO:0000256" key="8">
    <source>
        <dbReference type="ARBA" id="ARBA00022723"/>
    </source>
</evidence>
<dbReference type="InterPro" id="IPR036144">
    <property type="entry name" value="RibA-like_sf"/>
</dbReference>
<keyword evidence="8 18" id="KW-0479">Metal-binding</keyword>
<dbReference type="NCBIfam" id="NF001591">
    <property type="entry name" value="PRK00393.1"/>
    <property type="match status" value="1"/>
</dbReference>
<dbReference type="AlphaFoldDB" id="A0A371J9S1"/>
<evidence type="ECO:0000256" key="4">
    <source>
        <dbReference type="ARBA" id="ARBA00004853"/>
    </source>
</evidence>
<evidence type="ECO:0000313" key="21">
    <source>
        <dbReference type="Proteomes" id="UP000215694"/>
    </source>
</evidence>
<dbReference type="InterPro" id="IPR000926">
    <property type="entry name" value="RibA"/>
</dbReference>
<name>A0A371J9S1_9FIRM</name>
<feature type="active site" description="Proton acceptor; for GTP cyclohydrolase activity" evidence="18">
    <location>
        <position position="329"/>
    </location>
</feature>
<feature type="binding site" evidence="18">
    <location>
        <position position="273"/>
    </location>
    <ligand>
        <name>GTP</name>
        <dbReference type="ChEBI" id="CHEBI:37565"/>
    </ligand>
</feature>
<keyword evidence="15 18" id="KW-0456">Lyase</keyword>
<evidence type="ECO:0000256" key="13">
    <source>
        <dbReference type="ARBA" id="ARBA00023134"/>
    </source>
</evidence>
<accession>A0A371J9S1</accession>
<dbReference type="GO" id="GO:0000287">
    <property type="term" value="F:magnesium ion binding"/>
    <property type="evidence" value="ECO:0007669"/>
    <property type="project" value="UniProtKB-UniRule"/>
</dbReference>
<evidence type="ECO:0000256" key="17">
    <source>
        <dbReference type="ARBA" id="ARBA00049295"/>
    </source>
</evidence>
<feature type="binding site" evidence="18">
    <location>
        <position position="164"/>
    </location>
    <ligand>
        <name>D-ribulose 5-phosphate</name>
        <dbReference type="ChEBI" id="CHEBI:58121"/>
    </ligand>
</feature>
<evidence type="ECO:0000256" key="16">
    <source>
        <dbReference type="ARBA" id="ARBA00023268"/>
    </source>
</evidence>
<evidence type="ECO:0000313" key="20">
    <source>
        <dbReference type="EMBL" id="RDY29417.1"/>
    </source>
</evidence>
<dbReference type="FunFam" id="3.90.870.10:FF:000001">
    <property type="entry name" value="Riboflavin biosynthesis protein RibBA"/>
    <property type="match status" value="1"/>
</dbReference>
<comment type="caution">
    <text evidence="20">The sequence shown here is derived from an EMBL/GenBank/DDBJ whole genome shotgun (WGS) entry which is preliminary data.</text>
</comment>
<protein>
    <recommendedName>
        <fullName evidence="18">Riboflavin biosynthesis protein RibBA</fullName>
    </recommendedName>
    <domain>
        <recommendedName>
            <fullName evidence="18">3,4-dihydroxy-2-butanone 4-phosphate synthase</fullName>
            <shortName evidence="18">DHBP synthase</shortName>
            <ecNumber evidence="18">4.1.99.12</ecNumber>
        </recommendedName>
    </domain>
    <domain>
        <recommendedName>
            <fullName evidence="18">GTP cyclohydrolase-2</fullName>
            <ecNumber evidence="18">3.5.4.25</ecNumber>
        </recommendedName>
        <alternativeName>
            <fullName evidence="18">GTP cyclohydrolase II</fullName>
        </alternativeName>
    </domain>
</protein>
<dbReference type="UniPathway" id="UPA00275">
    <property type="reaction ID" value="UER00399"/>
</dbReference>
<dbReference type="PANTHER" id="PTHR21327">
    <property type="entry name" value="GTP CYCLOHYDROLASE II-RELATED"/>
    <property type="match status" value="1"/>
</dbReference>
<dbReference type="HAMAP" id="MF_00179">
    <property type="entry name" value="RibA"/>
    <property type="match status" value="1"/>
</dbReference>
<dbReference type="GO" id="GO:0005829">
    <property type="term" value="C:cytosol"/>
    <property type="evidence" value="ECO:0007669"/>
    <property type="project" value="TreeGrafter"/>
</dbReference>
<comment type="cofactor">
    <cofactor evidence="18">
        <name>Zn(2+)</name>
        <dbReference type="ChEBI" id="CHEBI:29105"/>
    </cofactor>
    <text evidence="18">Binds 1 zinc ion per subunit.</text>
</comment>
<keyword evidence="9 18" id="KW-0547">Nucleotide-binding</keyword>
<dbReference type="RefSeq" id="WP_094366005.1">
    <property type="nucleotide sequence ID" value="NZ_NOJY02000002.1"/>
</dbReference>
<keyword evidence="10 18" id="KW-0378">Hydrolase</keyword>
<dbReference type="Gene3D" id="3.90.870.10">
    <property type="entry name" value="DHBP synthase"/>
    <property type="match status" value="1"/>
</dbReference>
<dbReference type="EC" id="3.5.4.25" evidence="18"/>
<comment type="pathway">
    <text evidence="4 18">Cofactor biosynthesis; riboflavin biosynthesis; 5-amino-6-(D-ribitylamino)uracil from GTP: step 1/4.</text>
</comment>
<dbReference type="GO" id="GO:0030145">
    <property type="term" value="F:manganese ion binding"/>
    <property type="evidence" value="ECO:0007669"/>
    <property type="project" value="UniProtKB-UniRule"/>
</dbReference>
<evidence type="ECO:0000256" key="14">
    <source>
        <dbReference type="ARBA" id="ARBA00023211"/>
    </source>
</evidence>
<comment type="pathway">
    <text evidence="5 18">Cofactor biosynthesis; riboflavin biosynthesis; 2-hydroxy-3-oxobutyl phosphate from D-ribulose 5-phosphate: step 1/1.</text>
</comment>
<dbReference type="Proteomes" id="UP000215694">
    <property type="component" value="Unassembled WGS sequence"/>
</dbReference>
<comment type="function">
    <text evidence="3 18">Catalyzes the conversion of D-ribulose 5-phosphate to formate and 3,4-dihydroxy-2-butanone 4-phosphate.</text>
</comment>
<evidence type="ECO:0000256" key="3">
    <source>
        <dbReference type="ARBA" id="ARBA00002284"/>
    </source>
</evidence>
<feature type="binding site" evidence="18">
    <location>
        <position position="33"/>
    </location>
    <ligand>
        <name>D-ribulose 5-phosphate</name>
        <dbReference type="ChEBI" id="CHEBI:58121"/>
    </ligand>
</feature>
<evidence type="ECO:0000256" key="12">
    <source>
        <dbReference type="ARBA" id="ARBA00022842"/>
    </source>
</evidence>
<dbReference type="Pfam" id="PF00925">
    <property type="entry name" value="GTP_cyclohydro2"/>
    <property type="match status" value="1"/>
</dbReference>
<evidence type="ECO:0000259" key="19">
    <source>
        <dbReference type="Pfam" id="PF00925"/>
    </source>
</evidence>
<dbReference type="InterPro" id="IPR017945">
    <property type="entry name" value="DHBP_synth_RibB-like_a/b_dom"/>
</dbReference>
<feature type="binding site" evidence="18">
    <location>
        <position position="317"/>
    </location>
    <ligand>
        <name>GTP</name>
        <dbReference type="ChEBI" id="CHEBI:37565"/>
    </ligand>
</feature>
<dbReference type="OrthoDB" id="9793111at2"/>
<evidence type="ECO:0000256" key="5">
    <source>
        <dbReference type="ARBA" id="ARBA00004904"/>
    </source>
</evidence>
<dbReference type="FunFam" id="3.40.50.10990:FF:000002">
    <property type="entry name" value="GTP cyclohydrolase-2"/>
    <property type="match status" value="1"/>
</dbReference>
<sequence>MYKFNSIEDAINDIRDGKIVVVVDDPDRENEGDLLMAAEKITPEAINFMAKYGRGLVCMPMEEERLKKLDIYPMVQNNTDNHQTAFTVSIDYINTDTGISAYERALTIEKVLDDNVGKEDFRKPGHIFPLIAKEGGVLKRNGHTEAAVDLSRLAGLKPGGVICEIISDDGTMARTPELIEFANKHDLKIITIADLIEYRKRTEIIIERVVETKMPTKYGDFKMYGFINKINGEHHVALVKGNIEDGEPVLTRVHSECLTGDALGSKRCDCGEQYDVAMKEIAKEDRGILLYMRQEGRGIGLINKLKAYALQDQGFDTVDANLKLGFKADMREYATGAQILRDLGAKKLRLMTNNPRKMDELSDYSIEIVERVPIQMNHNEVNEIYLKTKKDRLNHMLVY</sequence>
<reference evidence="20 21" key="1">
    <citation type="journal article" date="2017" name="Genome Announc.">
        <title>Draft Genome Sequence of Romboutsia weinsteinii sp. nov. Strain CCRI-19649(T) Isolated from Surface Water.</title>
        <authorList>
            <person name="Maheux A.F."/>
            <person name="Boudreau D.K."/>
            <person name="Berube E."/>
            <person name="Boissinot M."/>
            <person name="Cantin P."/>
            <person name="Raymond F."/>
            <person name="Corbeil J."/>
            <person name="Omar R.F."/>
            <person name="Bergeron M.G."/>
        </authorList>
    </citation>
    <scope>NUCLEOTIDE SEQUENCE [LARGE SCALE GENOMIC DNA]</scope>
    <source>
        <strain evidence="20 21">CCRI-19649</strain>
    </source>
</reference>
<organism evidence="20 21">
    <name type="scientific">Romboutsia weinsteinii</name>
    <dbReference type="NCBI Taxonomy" id="2020949"/>
    <lineage>
        <taxon>Bacteria</taxon>
        <taxon>Bacillati</taxon>
        <taxon>Bacillota</taxon>
        <taxon>Clostridia</taxon>
        <taxon>Peptostreptococcales</taxon>
        <taxon>Peptostreptococcaceae</taxon>
        <taxon>Romboutsia</taxon>
    </lineage>
</organism>
<evidence type="ECO:0000256" key="6">
    <source>
        <dbReference type="ARBA" id="ARBA00005520"/>
    </source>
</evidence>
<dbReference type="HAMAP" id="MF_00180">
    <property type="entry name" value="RibB"/>
    <property type="match status" value="1"/>
</dbReference>
<dbReference type="PANTHER" id="PTHR21327:SF18">
    <property type="entry name" value="3,4-DIHYDROXY-2-BUTANONE 4-PHOSPHATE SYNTHASE"/>
    <property type="match status" value="1"/>
</dbReference>
<dbReference type="InterPro" id="IPR000422">
    <property type="entry name" value="DHBP_synthase_RibB"/>
</dbReference>
<feature type="active site" description="Nucleophile; for GTP cyclohydrolase activity" evidence="18">
    <location>
        <position position="331"/>
    </location>
</feature>
<comment type="cofactor">
    <cofactor evidence="2">
        <name>Mn(2+)</name>
        <dbReference type="ChEBI" id="CHEBI:29035"/>
    </cofactor>
</comment>
<evidence type="ECO:0000256" key="7">
    <source>
        <dbReference type="ARBA" id="ARBA00022619"/>
    </source>
</evidence>
<feature type="binding site" evidence="18">
    <location>
        <position position="29"/>
    </location>
    <ligand>
        <name>Mg(2+)</name>
        <dbReference type="ChEBI" id="CHEBI:18420"/>
        <label>2</label>
    </ligand>
</feature>
<feature type="site" description="Essential for DHBP synthase activity" evidence="18">
    <location>
        <position position="164"/>
    </location>
</feature>
<dbReference type="SUPFAM" id="SSF55821">
    <property type="entry name" value="YrdC/RibB"/>
    <property type="match status" value="1"/>
</dbReference>
<feature type="domain" description="GTP cyclohydrolase II" evidence="19">
    <location>
        <begin position="207"/>
        <end position="373"/>
    </location>
</feature>
<dbReference type="CDD" id="cd00641">
    <property type="entry name" value="GTP_cyclohydro2"/>
    <property type="match status" value="1"/>
</dbReference>
<evidence type="ECO:0000256" key="9">
    <source>
        <dbReference type="ARBA" id="ARBA00022741"/>
    </source>
</evidence>
<feature type="region of interest" description="GTP cyclohydrolase II" evidence="18">
    <location>
        <begin position="202"/>
        <end position="399"/>
    </location>
</feature>
<feature type="binding site" evidence="18">
    <location>
        <begin position="140"/>
        <end position="144"/>
    </location>
    <ligand>
        <name>D-ribulose 5-phosphate</name>
        <dbReference type="ChEBI" id="CHEBI:58121"/>
    </ligand>
</feature>
<dbReference type="InterPro" id="IPR016299">
    <property type="entry name" value="Riboflavin_synth_RibBA"/>
</dbReference>
<comment type="similarity">
    <text evidence="18">In the C-terminal section; belongs to the GTP cyclohydrolase II family.</text>
</comment>
<feature type="binding site" evidence="18">
    <location>
        <position position="270"/>
    </location>
    <ligand>
        <name>Zn(2+)</name>
        <dbReference type="ChEBI" id="CHEBI:29105"/>
        <note>catalytic</note>
    </ligand>
</feature>
<dbReference type="GO" id="GO:0003935">
    <property type="term" value="F:GTP cyclohydrolase II activity"/>
    <property type="evidence" value="ECO:0007669"/>
    <property type="project" value="UniProtKB-UniRule"/>
</dbReference>
<keyword evidence="14 18" id="KW-0464">Manganese</keyword>
<dbReference type="EC" id="4.1.99.12" evidence="18"/>
<dbReference type="NCBIfam" id="TIGR00505">
    <property type="entry name" value="ribA"/>
    <property type="match status" value="1"/>
</dbReference>
<dbReference type="GO" id="GO:0008270">
    <property type="term" value="F:zinc ion binding"/>
    <property type="evidence" value="ECO:0007669"/>
    <property type="project" value="UniProtKB-UniRule"/>
</dbReference>
<dbReference type="NCBIfam" id="TIGR00506">
    <property type="entry name" value="ribB"/>
    <property type="match status" value="1"/>
</dbReference>
<keyword evidence="12 18" id="KW-0460">Magnesium</keyword>
<dbReference type="SUPFAM" id="SSF142695">
    <property type="entry name" value="RibA-like"/>
    <property type="match status" value="1"/>
</dbReference>
<dbReference type="Pfam" id="PF00926">
    <property type="entry name" value="DHBP_synthase"/>
    <property type="match status" value="1"/>
</dbReference>
<comment type="similarity">
    <text evidence="6 18">In the N-terminal section; belongs to the DHBP synthase family.</text>
</comment>
<dbReference type="NCBIfam" id="NF006803">
    <property type="entry name" value="PRK09311.1"/>
    <property type="match status" value="1"/>
</dbReference>
<dbReference type="GO" id="GO:0009231">
    <property type="term" value="P:riboflavin biosynthetic process"/>
    <property type="evidence" value="ECO:0007669"/>
    <property type="project" value="UniProtKB-UniRule"/>
</dbReference>
<comment type="catalytic activity">
    <reaction evidence="17 18">
        <text>GTP + 4 H2O = 2,5-diamino-6-hydroxy-4-(5-phosphoribosylamino)-pyrimidine + formate + 2 phosphate + 3 H(+)</text>
        <dbReference type="Rhea" id="RHEA:23704"/>
        <dbReference type="ChEBI" id="CHEBI:15377"/>
        <dbReference type="ChEBI" id="CHEBI:15378"/>
        <dbReference type="ChEBI" id="CHEBI:15740"/>
        <dbReference type="ChEBI" id="CHEBI:37565"/>
        <dbReference type="ChEBI" id="CHEBI:43474"/>
        <dbReference type="ChEBI" id="CHEBI:58614"/>
        <dbReference type="EC" id="3.5.4.25"/>
    </reaction>
</comment>
<evidence type="ECO:0000256" key="18">
    <source>
        <dbReference type="HAMAP-Rule" id="MF_01283"/>
    </source>
</evidence>
<gene>
    <name evidence="18" type="primary">ribBA</name>
    <name evidence="20" type="ORF">CHL78_001580</name>
</gene>
<feature type="region of interest" description="DHBP synthase" evidence="18">
    <location>
        <begin position="1"/>
        <end position="201"/>
    </location>
</feature>
<dbReference type="GO" id="GO:0005525">
    <property type="term" value="F:GTP binding"/>
    <property type="evidence" value="ECO:0007669"/>
    <property type="project" value="UniProtKB-KW"/>
</dbReference>
<comment type="catalytic activity">
    <reaction evidence="1 18">
        <text>D-ribulose 5-phosphate = (2S)-2-hydroxy-3-oxobutyl phosphate + formate + H(+)</text>
        <dbReference type="Rhea" id="RHEA:18457"/>
        <dbReference type="ChEBI" id="CHEBI:15378"/>
        <dbReference type="ChEBI" id="CHEBI:15740"/>
        <dbReference type="ChEBI" id="CHEBI:58121"/>
        <dbReference type="ChEBI" id="CHEBI:58830"/>
        <dbReference type="EC" id="4.1.99.12"/>
    </reaction>
</comment>
<feature type="binding site" evidence="18">
    <location>
        <position position="357"/>
    </location>
    <ligand>
        <name>GTP</name>
        <dbReference type="ChEBI" id="CHEBI:37565"/>
    </ligand>
</feature>
<evidence type="ECO:0000256" key="1">
    <source>
        <dbReference type="ARBA" id="ARBA00000141"/>
    </source>
</evidence>
<evidence type="ECO:0000256" key="10">
    <source>
        <dbReference type="ARBA" id="ARBA00022801"/>
    </source>
</evidence>
<dbReference type="EMBL" id="NOJY02000002">
    <property type="protein sequence ID" value="RDY29417.1"/>
    <property type="molecule type" value="Genomic_DNA"/>
</dbReference>
<keyword evidence="16 18" id="KW-0511">Multifunctional enzyme</keyword>
<feature type="site" description="Essential for DHBP synthase activity" evidence="18">
    <location>
        <position position="126"/>
    </location>
</feature>
<keyword evidence="13 18" id="KW-0342">GTP-binding</keyword>
<feature type="binding site" evidence="18">
    <location>
        <position position="257"/>
    </location>
    <ligand>
        <name>Zn(2+)</name>
        <dbReference type="ChEBI" id="CHEBI:29105"/>
        <note>catalytic</note>
    </ligand>
</feature>
<keyword evidence="7 18" id="KW-0686">Riboflavin biosynthesis</keyword>
<keyword evidence="11 18" id="KW-0862">Zinc</keyword>
<dbReference type="GO" id="GO:0008686">
    <property type="term" value="F:3,4-dihydroxy-2-butanone-4-phosphate synthase activity"/>
    <property type="evidence" value="ECO:0007669"/>
    <property type="project" value="UniProtKB-UniRule"/>
</dbReference>
<dbReference type="InterPro" id="IPR032677">
    <property type="entry name" value="GTP_cyclohydro_II"/>
</dbReference>